<evidence type="ECO:0000313" key="3">
    <source>
        <dbReference type="EMBL" id="UYU67238.1"/>
    </source>
</evidence>
<dbReference type="PANTHER" id="PTHR31563:SF10">
    <property type="entry name" value="ION CHANNEL POLLUX-RELATED"/>
    <property type="match status" value="1"/>
</dbReference>
<feature type="transmembrane region" description="Helical" evidence="1">
    <location>
        <begin position="134"/>
        <end position="150"/>
    </location>
</feature>
<evidence type="ECO:0000313" key="4">
    <source>
        <dbReference type="Proteomes" id="UP000284785"/>
    </source>
</evidence>
<dbReference type="GO" id="GO:0006811">
    <property type="term" value="P:monoatomic ion transport"/>
    <property type="evidence" value="ECO:0007669"/>
    <property type="project" value="InterPro"/>
</dbReference>
<feature type="transmembrane region" description="Helical" evidence="1">
    <location>
        <begin position="90"/>
        <end position="114"/>
    </location>
</feature>
<dbReference type="PROSITE" id="PS51257">
    <property type="entry name" value="PROKAR_LIPOPROTEIN"/>
    <property type="match status" value="1"/>
</dbReference>
<protein>
    <recommendedName>
        <fullName evidence="6">Ryanodine receptor Ryr domain-containing protein</fullName>
    </recommendedName>
</protein>
<reference evidence="3 5" key="2">
    <citation type="submission" date="2021-06" db="EMBL/GenBank/DDBJ databases">
        <title>Interrogation of the integrated mobile genetic elements in gut-associated Bacteroides with a consensus prediction approach.</title>
        <authorList>
            <person name="Campbell D.E."/>
            <person name="Leigh J.R."/>
            <person name="Kim T."/>
            <person name="England W."/>
            <person name="Whitaker R.J."/>
            <person name="Degnan P.H."/>
        </authorList>
    </citation>
    <scope>NUCLEOTIDE SEQUENCE [LARGE SCALE GENOMIC DNA]</scope>
    <source>
        <strain evidence="3 5">WAL8669</strain>
    </source>
</reference>
<organism evidence="2 4">
    <name type="scientific">Bacteroides thetaiotaomicron</name>
    <dbReference type="NCBI Taxonomy" id="818"/>
    <lineage>
        <taxon>Bacteria</taxon>
        <taxon>Pseudomonadati</taxon>
        <taxon>Bacteroidota</taxon>
        <taxon>Bacteroidia</taxon>
        <taxon>Bacteroidales</taxon>
        <taxon>Bacteroidaceae</taxon>
        <taxon>Bacteroides</taxon>
    </lineage>
</organism>
<dbReference type="RefSeq" id="WP_048693999.1">
    <property type="nucleotide sequence ID" value="NZ_CABJDH010000019.1"/>
</dbReference>
<evidence type="ECO:0000256" key="1">
    <source>
        <dbReference type="SAM" id="Phobius"/>
    </source>
</evidence>
<dbReference type="Proteomes" id="UP000284785">
    <property type="component" value="Unassembled WGS sequence"/>
</dbReference>
<proteinExistence type="predicted"/>
<feature type="transmembrane region" description="Helical" evidence="1">
    <location>
        <begin position="20"/>
        <end position="40"/>
    </location>
</feature>
<keyword evidence="1" id="KW-0812">Transmembrane</keyword>
<name>A0A173VNP9_BACT4</name>
<accession>A0A173VNP9</accession>
<dbReference type="AlphaFoldDB" id="A0A173VNP9"/>
<dbReference type="Proteomes" id="UP001156218">
    <property type="component" value="Chromosome"/>
</dbReference>
<reference evidence="2 4" key="1">
    <citation type="submission" date="2018-08" db="EMBL/GenBank/DDBJ databases">
        <title>A genome reference for cultivated species of the human gut microbiota.</title>
        <authorList>
            <person name="Zou Y."/>
            <person name="Xue W."/>
            <person name="Luo G."/>
        </authorList>
    </citation>
    <scope>NUCLEOTIDE SEQUENCE [LARGE SCALE GENOMIC DNA]</scope>
    <source>
        <strain evidence="2 4">AM30-26</strain>
    </source>
</reference>
<evidence type="ECO:0000313" key="2">
    <source>
        <dbReference type="EMBL" id="RHD84820.1"/>
    </source>
</evidence>
<dbReference type="Gene3D" id="3.40.50.720">
    <property type="entry name" value="NAD(P)-binding Rossmann-like Domain"/>
    <property type="match status" value="1"/>
</dbReference>
<sequence>MNARWFDRIIYGGAWKQICFLIIIVISLIVLSCLGVHWGSKHQMAPSEEMTALAADSVANHSFQKTLWNVYNNFVDSGNLISISPEDRPWALIISLLGSVVLGGLLISTLSNIIERRVENCRNGLIHYKLSDHFVIIGADAMLPCLILQLCQREKDCTLVIQTSKDVNEVRMELFSNLTKDEEKRIVLVHAMRDSKEELKKLYVADAKEVFILGDSGELDDVEYYHDSMNVDCLNLIGELCKEENRKPPLKCNVLFEYQSTFAVFQFSDIDDDIKEYIDFCPFNFYETWAQKVFVRNACSIREINYLPLDYQPVTYESEKYVHLVIVGMSRMGIALAVEAAHIAHYPNFIRDKKKKTRITFIDNEAMREMNSFKQAYENLFDVSYSTFIDTENGMVRRDEPAEVYAHLGTDFIDIEWQFVQGTIESPEVRDLITGWCEDEDALMTVAVCLNLTHQSISSAVYLPRCVYEKGVPVLVQQRITSAIIEKLSGNPLKGKGGTNQRFKNLRPFGMLDDCFDLCMADEMYAKRVNAVYEKCEGDKVLTELPSAKEMDELWHNPKFKTVKKWSNIYNANAIPTKLRSIGYTKEHWDNGKQLSEKQVAILAEVEHNRWNVEELLLGYRPVTKKEQEEIEQKAALKNKKRDEEYAHYDIRPYNDLRNGSEKYDIALTRHLLLIVKQDGKL</sequence>
<dbReference type="EMBL" id="QSJP01000019">
    <property type="protein sequence ID" value="RHD84820.1"/>
    <property type="molecule type" value="Genomic_DNA"/>
</dbReference>
<evidence type="ECO:0000313" key="5">
    <source>
        <dbReference type="Proteomes" id="UP001156218"/>
    </source>
</evidence>
<dbReference type="EMBL" id="CP083680">
    <property type="protein sequence ID" value="UYU67238.1"/>
    <property type="molecule type" value="Genomic_DNA"/>
</dbReference>
<keyword evidence="1" id="KW-1133">Transmembrane helix</keyword>
<gene>
    <name evidence="2" type="ORF">DW780_19025</name>
    <name evidence="3" type="ORF">KQP68_02855</name>
</gene>
<evidence type="ECO:0008006" key="6">
    <source>
        <dbReference type="Google" id="ProtNLM"/>
    </source>
</evidence>
<dbReference type="InterPro" id="IPR044849">
    <property type="entry name" value="CASTOR/POLLUX/SYM8-like"/>
</dbReference>
<dbReference type="PANTHER" id="PTHR31563">
    <property type="entry name" value="ION CHANNEL POLLUX-RELATED"/>
    <property type="match status" value="1"/>
</dbReference>
<keyword evidence="1" id="KW-0472">Membrane</keyword>